<dbReference type="PROSITE" id="PS00280">
    <property type="entry name" value="BPTI_KUNITZ_1"/>
    <property type="match status" value="2"/>
</dbReference>
<dbReference type="GO" id="GO:0002009">
    <property type="term" value="P:morphogenesis of an epithelium"/>
    <property type="evidence" value="ECO:0007669"/>
    <property type="project" value="Ensembl"/>
</dbReference>
<feature type="domain" description="BPTI/Kunitz inhibitor" evidence="16">
    <location>
        <begin position="238"/>
        <end position="288"/>
    </location>
</feature>
<evidence type="ECO:0000256" key="4">
    <source>
        <dbReference type="ARBA" id="ARBA00022692"/>
    </source>
</evidence>
<reference evidence="19" key="2">
    <citation type="journal article" date="2017" name="Sci. Adv.">
        <title>A tail of two voltages: Proteomic comparison of the three electric organs of the electric eel.</title>
        <authorList>
            <person name="Traeger L.L."/>
            <person name="Sabat G."/>
            <person name="Barrett-Wilt G.A."/>
            <person name="Wells G.B."/>
            <person name="Sussman M.R."/>
        </authorList>
    </citation>
    <scope>NUCLEOTIDE SEQUENCE [LARGE SCALE GENOMIC DNA]</scope>
</reference>
<comment type="subcellular location">
    <subcellularLocation>
        <location evidence="1">Membrane</location>
    </subcellularLocation>
</comment>
<dbReference type="Pfam" id="PF00014">
    <property type="entry name" value="Kunitz_BPTI"/>
    <property type="match status" value="2"/>
</dbReference>
<keyword evidence="19" id="KW-1185">Reference proteome</keyword>
<evidence type="ECO:0000256" key="8">
    <source>
        <dbReference type="ARBA" id="ARBA00023157"/>
    </source>
</evidence>
<feature type="domain" description="BPTI/Kunitz inhibitor" evidence="16">
    <location>
        <begin position="372"/>
        <end position="422"/>
    </location>
</feature>
<dbReference type="RefSeq" id="XP_026855989.1">
    <property type="nucleotide sequence ID" value="XM_027000188.2"/>
</dbReference>
<dbReference type="InterPro" id="IPR013980">
    <property type="entry name" value="MANSC_dom"/>
</dbReference>
<feature type="domain" description="PKD" evidence="15">
    <location>
        <begin position="141"/>
        <end position="233"/>
    </location>
</feature>
<dbReference type="GO" id="GO:0030199">
    <property type="term" value="P:collagen fibril organization"/>
    <property type="evidence" value="ECO:0007669"/>
    <property type="project" value="Ensembl"/>
</dbReference>
<dbReference type="PROSITE" id="PS50068">
    <property type="entry name" value="LDLRA_2"/>
    <property type="match status" value="1"/>
</dbReference>
<dbReference type="Proteomes" id="UP000314983">
    <property type="component" value="Chromosome 13"/>
</dbReference>
<dbReference type="InterPro" id="IPR036055">
    <property type="entry name" value="LDL_receptor-like_sf"/>
</dbReference>
<dbReference type="CDD" id="cd22623">
    <property type="entry name" value="Kunitz_HAI1_1-like"/>
    <property type="match status" value="1"/>
</dbReference>
<dbReference type="GO" id="GO:0008283">
    <property type="term" value="P:cell population proliferation"/>
    <property type="evidence" value="ECO:0007669"/>
    <property type="project" value="Ensembl"/>
</dbReference>
<dbReference type="PRINTS" id="PR00759">
    <property type="entry name" value="BASICPTASE"/>
</dbReference>
<evidence type="ECO:0000313" key="18">
    <source>
        <dbReference type="Ensembl" id="ENSEEEP00000045407.1"/>
    </source>
</evidence>
<evidence type="ECO:0000256" key="2">
    <source>
        <dbReference type="ARBA" id="ARBA00009939"/>
    </source>
</evidence>
<dbReference type="SUPFAM" id="SSF57424">
    <property type="entry name" value="LDL receptor-like module"/>
    <property type="match status" value="1"/>
</dbReference>
<evidence type="ECO:0000256" key="10">
    <source>
        <dbReference type="ARBA" id="ARBA00023180"/>
    </source>
</evidence>
<comment type="similarity">
    <text evidence="2">Belongs to the LDLR family.</text>
</comment>
<keyword evidence="3" id="KW-0597">Phosphoprotein</keyword>
<dbReference type="InterPro" id="IPR036880">
    <property type="entry name" value="Kunitz_BPTI_sf"/>
</dbReference>
<reference evidence="18" key="4">
    <citation type="submission" date="2025-08" db="UniProtKB">
        <authorList>
            <consortium name="Ensembl"/>
        </authorList>
    </citation>
    <scope>IDENTIFICATION</scope>
</reference>
<dbReference type="InterPro" id="IPR000601">
    <property type="entry name" value="PKD_dom"/>
</dbReference>
<feature type="domain" description="MANSC" evidence="17">
    <location>
        <begin position="40"/>
        <end position="121"/>
    </location>
</feature>
<dbReference type="InterPro" id="IPR023415">
    <property type="entry name" value="LDLR_class-A_CS"/>
</dbReference>
<accession>A0A4W4H9H1</accession>
<dbReference type="InterPro" id="IPR020901">
    <property type="entry name" value="Prtase_inh_Kunz-CS"/>
</dbReference>
<feature type="disulfide bond" evidence="12">
    <location>
        <begin position="323"/>
        <end position="341"/>
    </location>
</feature>
<feature type="signal peptide" evidence="14">
    <location>
        <begin position="1"/>
        <end position="26"/>
    </location>
</feature>
<dbReference type="AlphaFoldDB" id="A0A4W4H9H1"/>
<dbReference type="GeneID" id="113571328"/>
<keyword evidence="7 13" id="KW-0472">Membrane</keyword>
<dbReference type="GO" id="GO:0050727">
    <property type="term" value="P:regulation of inflammatory response"/>
    <property type="evidence" value="ECO:0007669"/>
    <property type="project" value="Ensembl"/>
</dbReference>
<dbReference type="GO" id="GO:0030593">
    <property type="term" value="P:neutrophil chemotaxis"/>
    <property type="evidence" value="ECO:0007669"/>
    <property type="project" value="Ensembl"/>
</dbReference>
<dbReference type="STRING" id="8005.ENSEEEP00000045407"/>
<dbReference type="InterPro" id="IPR022409">
    <property type="entry name" value="PKD/Chitinase_dom"/>
</dbReference>
<dbReference type="FunFam" id="4.10.410.10:FF:000006">
    <property type="entry name" value="Serine peptidase inhibitor, Kunitz type 1"/>
    <property type="match status" value="1"/>
</dbReference>
<dbReference type="Gene3D" id="4.10.400.10">
    <property type="entry name" value="Low-density Lipoprotein Receptor"/>
    <property type="match status" value="1"/>
</dbReference>
<feature type="disulfide bond" evidence="12">
    <location>
        <begin position="316"/>
        <end position="328"/>
    </location>
</feature>
<dbReference type="Ensembl" id="ENSEEET00000045914.2">
    <property type="protein sequence ID" value="ENSEEEP00000045407.1"/>
    <property type="gene ID" value="ENSEEEG00000021433.2"/>
</dbReference>
<dbReference type="CTD" id="406426"/>
<evidence type="ECO:0000256" key="12">
    <source>
        <dbReference type="PROSITE-ProRule" id="PRU00124"/>
    </source>
</evidence>
<keyword evidence="8 12" id="KW-1015">Disulfide bond</keyword>
<dbReference type="OMA" id="KGFHRHH"/>
<reference evidence="19" key="1">
    <citation type="journal article" date="2014" name="Science">
        <title>Nonhuman genetics. Genomic basis for the convergent evolution of electric organs.</title>
        <authorList>
            <person name="Gallant J.R."/>
            <person name="Traeger L.L."/>
            <person name="Volkening J.D."/>
            <person name="Moffett H."/>
            <person name="Chen P.H."/>
            <person name="Novina C.D."/>
            <person name="Phillips G.N.Jr."/>
            <person name="Anand R."/>
            <person name="Wells G.B."/>
            <person name="Pinch M."/>
            <person name="Guth R."/>
            <person name="Unguez G.A."/>
            <person name="Albert J.S."/>
            <person name="Zakon H.H."/>
            <person name="Samanta M.P."/>
            <person name="Sussman M.R."/>
        </authorList>
    </citation>
    <scope>NUCLEOTIDE SEQUENCE [LARGE SCALE GENOMIC DNA]</scope>
</reference>
<dbReference type="GO" id="GO:0005886">
    <property type="term" value="C:plasma membrane"/>
    <property type="evidence" value="ECO:0007669"/>
    <property type="project" value="TreeGrafter"/>
</dbReference>
<evidence type="ECO:0000256" key="5">
    <source>
        <dbReference type="ARBA" id="ARBA00022729"/>
    </source>
</evidence>
<dbReference type="PROSITE" id="PS01209">
    <property type="entry name" value="LDLRA_1"/>
    <property type="match status" value="1"/>
</dbReference>
<evidence type="ECO:0000256" key="1">
    <source>
        <dbReference type="ARBA" id="ARBA00004370"/>
    </source>
</evidence>
<dbReference type="SMART" id="SM00131">
    <property type="entry name" value="KU"/>
    <property type="match status" value="2"/>
</dbReference>
<dbReference type="GO" id="GO:0004867">
    <property type="term" value="F:serine-type endopeptidase inhibitor activity"/>
    <property type="evidence" value="ECO:0007669"/>
    <property type="project" value="InterPro"/>
</dbReference>
<dbReference type="Gene3D" id="2.60.40.10">
    <property type="entry name" value="Immunoglobulins"/>
    <property type="match status" value="1"/>
</dbReference>
<dbReference type="InterPro" id="IPR002172">
    <property type="entry name" value="LDrepeatLR_classA_rpt"/>
</dbReference>
<dbReference type="CDD" id="cd00146">
    <property type="entry name" value="PKD"/>
    <property type="match status" value="1"/>
</dbReference>
<dbReference type="InterPro" id="IPR011106">
    <property type="entry name" value="MANSC_N"/>
</dbReference>
<dbReference type="GeneTree" id="ENSGT00940000164935"/>
<dbReference type="KEGG" id="eee:113571328"/>
<dbReference type="Pfam" id="PF22352">
    <property type="entry name" value="K319L-like_PKD"/>
    <property type="match status" value="1"/>
</dbReference>
<keyword evidence="4 13" id="KW-0812">Transmembrane</keyword>
<evidence type="ECO:0000256" key="9">
    <source>
        <dbReference type="ARBA" id="ARBA00023170"/>
    </source>
</evidence>
<reference evidence="18" key="3">
    <citation type="submission" date="2020-05" db="EMBL/GenBank/DDBJ databases">
        <title>Electrophorus electricus (electric eel) genome, fEleEle1, primary haplotype.</title>
        <authorList>
            <person name="Myers G."/>
            <person name="Meyer A."/>
            <person name="Fedrigo O."/>
            <person name="Formenti G."/>
            <person name="Rhie A."/>
            <person name="Tracey A."/>
            <person name="Sims Y."/>
            <person name="Jarvis E.D."/>
        </authorList>
    </citation>
    <scope>NUCLEOTIDE SEQUENCE [LARGE SCALE GENOMIC DNA]</scope>
</reference>
<dbReference type="CDD" id="cd00112">
    <property type="entry name" value="LDLa"/>
    <property type="match status" value="1"/>
</dbReference>
<dbReference type="InterPro" id="IPR013783">
    <property type="entry name" value="Ig-like_fold"/>
</dbReference>
<dbReference type="FunFam" id="4.10.410.10:FF:000020">
    <property type="entry name" value="Collagen, type VI, alpha 3"/>
    <property type="match status" value="1"/>
</dbReference>
<evidence type="ECO:0000313" key="19">
    <source>
        <dbReference type="Proteomes" id="UP000314983"/>
    </source>
</evidence>
<dbReference type="PANTHER" id="PTHR46750:SF1">
    <property type="entry name" value="KUNITZ-TYPE PROTEASE INHIBITOR 1"/>
    <property type="match status" value="1"/>
</dbReference>
<dbReference type="PANTHER" id="PTHR46750">
    <property type="entry name" value="KUNITZ-TYPE PROTEASE INHIBITOR 1"/>
    <property type="match status" value="1"/>
</dbReference>
<gene>
    <name evidence="18" type="primary">spint1a</name>
</gene>
<dbReference type="CDD" id="cd22624">
    <property type="entry name" value="Kunitz_HAI1_2-like"/>
    <property type="match status" value="1"/>
</dbReference>
<keyword evidence="5 14" id="KW-0732">Signal</keyword>
<keyword evidence="6 13" id="KW-1133">Transmembrane helix</keyword>
<sequence length="510" mass="57030">MTFCRMCVFFATTSLLHSILLEITEAQGSEEQCLKRFSQGKEDFVLDTDESVKEGATFIASPQVTRRTDCIAACCSAPDCNLALMERGTEDGVIKSCFIFNCLYKQKKVCQFVRKNGFDNYVLNSVFGNYLESYIPMEDHPPVAIAGQDRVVQPHDSVVLNGIESKDDHKNLTYQWQMVSGNPSAIIEKTTFEDEVRVSNLSAGVYKFNLTVTDSIGQSDSTVVTVLVLTPEQSHHHCLVPKKVGPCRASYPRWHYNAASEKCEKFIYGGCKENRNNYLSAEECMKACNKVSVSQISSTGRHGPIVVDPELCGQTCGPDQFTCTNGCCIDKELECDQIKQCSDGSDEEQCDKLGTNFRILLNIPVDKERAHCTQPPLTGPCRASFTLWYYNPYDKKCNRFNYGGCSGNDNRFEAEEVCMKVCEDVTEMDVFLSRANFEKQEDSKHSASIGIAVALGLAILVILAVIGYCILKERQRQHQPRHQRITANGSHLLPVEDTEKLVYNSTTKPI</sequence>
<evidence type="ECO:0000256" key="7">
    <source>
        <dbReference type="ARBA" id="ARBA00023136"/>
    </source>
</evidence>
<dbReference type="SUPFAM" id="SSF49299">
    <property type="entry name" value="PKD domain"/>
    <property type="match status" value="1"/>
</dbReference>
<dbReference type="OrthoDB" id="2019384at2759"/>
<evidence type="ECO:0000256" key="3">
    <source>
        <dbReference type="ARBA" id="ARBA00022553"/>
    </source>
</evidence>
<dbReference type="SMART" id="SM00192">
    <property type="entry name" value="LDLa"/>
    <property type="match status" value="1"/>
</dbReference>
<evidence type="ECO:0000256" key="6">
    <source>
        <dbReference type="ARBA" id="ARBA00022989"/>
    </source>
</evidence>
<evidence type="ECO:0000256" key="11">
    <source>
        <dbReference type="ARBA" id="ARBA00074260"/>
    </source>
</evidence>
<dbReference type="PROSITE" id="PS50279">
    <property type="entry name" value="BPTI_KUNITZ_2"/>
    <property type="match status" value="2"/>
</dbReference>
<dbReference type="PROSITE" id="PS50093">
    <property type="entry name" value="PKD"/>
    <property type="match status" value="1"/>
</dbReference>
<feature type="chain" id="PRO_5021334730" description="Low-density lipoprotein receptor-related protein 11" evidence="14">
    <location>
        <begin position="27"/>
        <end position="510"/>
    </location>
</feature>
<dbReference type="Pfam" id="PF00057">
    <property type="entry name" value="Ldl_recept_a"/>
    <property type="match status" value="1"/>
</dbReference>
<keyword evidence="9" id="KW-0675">Receptor</keyword>
<dbReference type="CDD" id="cd12087">
    <property type="entry name" value="TM_EGFR-like"/>
    <property type="match status" value="1"/>
</dbReference>
<dbReference type="GO" id="GO:0008544">
    <property type="term" value="P:epidermis development"/>
    <property type="evidence" value="ECO:0007669"/>
    <property type="project" value="Ensembl"/>
</dbReference>
<feature type="transmembrane region" description="Helical" evidence="13">
    <location>
        <begin position="449"/>
        <end position="471"/>
    </location>
</feature>
<keyword evidence="10" id="KW-0325">Glycoprotein</keyword>
<proteinExistence type="inferred from homology"/>
<dbReference type="Pfam" id="PF07502">
    <property type="entry name" value="MANEC"/>
    <property type="match status" value="1"/>
</dbReference>
<evidence type="ECO:0000256" key="13">
    <source>
        <dbReference type="SAM" id="Phobius"/>
    </source>
</evidence>
<evidence type="ECO:0000259" key="17">
    <source>
        <dbReference type="PROSITE" id="PS50986"/>
    </source>
</evidence>
<dbReference type="PROSITE" id="PS50986">
    <property type="entry name" value="MANSC"/>
    <property type="match status" value="1"/>
</dbReference>
<dbReference type="InterPro" id="IPR035986">
    <property type="entry name" value="PKD_dom_sf"/>
</dbReference>
<dbReference type="Gene3D" id="4.10.410.10">
    <property type="entry name" value="Pancreatic trypsin inhibitor Kunitz domain"/>
    <property type="match status" value="2"/>
</dbReference>
<dbReference type="FunFam" id="2.60.40.10:FF:000061">
    <property type="entry name" value="Dyslexia-associated protein KIAA0319 homolog"/>
    <property type="match status" value="1"/>
</dbReference>
<dbReference type="FunFam" id="4.10.400.10:FF:000067">
    <property type="entry name" value="Serine peptidase inhibitor, Kunitz type 1"/>
    <property type="match status" value="1"/>
</dbReference>
<reference evidence="18" key="5">
    <citation type="submission" date="2025-09" db="UniProtKB">
        <authorList>
            <consortium name="Ensembl"/>
        </authorList>
    </citation>
    <scope>IDENTIFICATION</scope>
</reference>
<protein>
    <recommendedName>
        <fullName evidence="11">Low-density lipoprotein receptor-related protein 11</fullName>
    </recommendedName>
</protein>
<dbReference type="SMART" id="SM00089">
    <property type="entry name" value="PKD"/>
    <property type="match status" value="1"/>
</dbReference>
<dbReference type="InterPro" id="IPR002223">
    <property type="entry name" value="Kunitz_BPTI"/>
</dbReference>
<dbReference type="SUPFAM" id="SSF57362">
    <property type="entry name" value="BPTI-like"/>
    <property type="match status" value="2"/>
</dbReference>
<name>A0A4W4H9H1_ELEEL</name>
<organism evidence="18 19">
    <name type="scientific">Electrophorus electricus</name>
    <name type="common">Electric eel</name>
    <name type="synonym">Gymnotus electricus</name>
    <dbReference type="NCBI Taxonomy" id="8005"/>
    <lineage>
        <taxon>Eukaryota</taxon>
        <taxon>Metazoa</taxon>
        <taxon>Chordata</taxon>
        <taxon>Craniata</taxon>
        <taxon>Vertebrata</taxon>
        <taxon>Euteleostomi</taxon>
        <taxon>Actinopterygii</taxon>
        <taxon>Neopterygii</taxon>
        <taxon>Teleostei</taxon>
        <taxon>Ostariophysi</taxon>
        <taxon>Gymnotiformes</taxon>
        <taxon>Gymnotoidei</taxon>
        <taxon>Gymnotidae</taxon>
        <taxon>Electrophorus</taxon>
    </lineage>
</organism>
<evidence type="ECO:0000256" key="14">
    <source>
        <dbReference type="SAM" id="SignalP"/>
    </source>
</evidence>
<feature type="disulfide bond" evidence="12">
    <location>
        <begin position="335"/>
        <end position="350"/>
    </location>
</feature>
<evidence type="ECO:0000259" key="15">
    <source>
        <dbReference type="PROSITE" id="PS50093"/>
    </source>
</evidence>
<dbReference type="GO" id="GO:0016485">
    <property type="term" value="P:protein processing"/>
    <property type="evidence" value="ECO:0007669"/>
    <property type="project" value="Ensembl"/>
</dbReference>
<dbReference type="SMART" id="SM00765">
    <property type="entry name" value="MANEC"/>
    <property type="match status" value="1"/>
</dbReference>
<evidence type="ECO:0000259" key="16">
    <source>
        <dbReference type="PROSITE" id="PS50279"/>
    </source>
</evidence>